<keyword evidence="3" id="KW-1185">Reference proteome</keyword>
<organism evidence="2 3">
    <name type="scientific">Etheostoma spectabile</name>
    <name type="common">orangethroat darter</name>
    <dbReference type="NCBI Taxonomy" id="54343"/>
    <lineage>
        <taxon>Eukaryota</taxon>
        <taxon>Metazoa</taxon>
        <taxon>Chordata</taxon>
        <taxon>Craniata</taxon>
        <taxon>Vertebrata</taxon>
        <taxon>Euteleostomi</taxon>
        <taxon>Actinopterygii</taxon>
        <taxon>Neopterygii</taxon>
        <taxon>Teleostei</taxon>
        <taxon>Neoteleostei</taxon>
        <taxon>Acanthomorphata</taxon>
        <taxon>Eupercaria</taxon>
        <taxon>Perciformes</taxon>
        <taxon>Percoidei</taxon>
        <taxon>Percidae</taxon>
        <taxon>Etheostomatinae</taxon>
        <taxon>Etheostoma</taxon>
    </lineage>
</organism>
<gene>
    <name evidence="2" type="ORF">FQN60_001978</name>
</gene>
<comment type="caution">
    <text evidence="2">The sequence shown here is derived from an EMBL/GenBank/DDBJ whole genome shotgun (WGS) entry which is preliminary data.</text>
</comment>
<evidence type="ECO:0000313" key="3">
    <source>
        <dbReference type="Proteomes" id="UP000327493"/>
    </source>
</evidence>
<proteinExistence type="predicted"/>
<sequence>MSNKDSEHSRVIAIHALLEDRDPRLLRRIHHTGGDAVVDMAPGTIKLGKGSEQQAVLWSLELSADKPRPVGLVGKATVALMGALPVMHLLLEEEEQDEEEREPQGAGGEAASWRGGATEELCLL</sequence>
<dbReference type="EMBL" id="VOFY01000007">
    <property type="protein sequence ID" value="KAA8591035.1"/>
    <property type="molecule type" value="Genomic_DNA"/>
</dbReference>
<feature type="non-terminal residue" evidence="2">
    <location>
        <position position="124"/>
    </location>
</feature>
<accession>A0A5J5DD56</accession>
<evidence type="ECO:0000313" key="2">
    <source>
        <dbReference type="EMBL" id="KAA8591035.1"/>
    </source>
</evidence>
<evidence type="ECO:0000256" key="1">
    <source>
        <dbReference type="SAM" id="MobiDB-lite"/>
    </source>
</evidence>
<dbReference type="Proteomes" id="UP000327493">
    <property type="component" value="Chromosome 7"/>
</dbReference>
<protein>
    <submittedName>
        <fullName evidence="2">Uncharacterized protein</fullName>
    </submittedName>
</protein>
<name>A0A5J5DD56_9PERO</name>
<reference evidence="2 3" key="1">
    <citation type="submission" date="2019-08" db="EMBL/GenBank/DDBJ databases">
        <title>A chromosome-level genome assembly, high-density linkage maps, and genome scans reveal the genomic architecture of hybrid incompatibilities underlying speciation via character displacement in darters (Percidae: Etheostominae).</title>
        <authorList>
            <person name="Moran R.L."/>
            <person name="Catchen J.M."/>
            <person name="Fuller R.C."/>
        </authorList>
    </citation>
    <scope>NUCLEOTIDE SEQUENCE [LARGE SCALE GENOMIC DNA]</scope>
    <source>
        <strain evidence="2">EspeVRDwgs_2016</strain>
        <tissue evidence="2">Muscle</tissue>
    </source>
</reference>
<dbReference type="AlphaFoldDB" id="A0A5J5DD56"/>
<feature type="region of interest" description="Disordered" evidence="1">
    <location>
        <begin position="93"/>
        <end position="124"/>
    </location>
</feature>